<dbReference type="Proteomes" id="UP001597294">
    <property type="component" value="Unassembled WGS sequence"/>
</dbReference>
<dbReference type="PANTHER" id="PTHR22911:SF6">
    <property type="entry name" value="SOLUTE CARRIER FAMILY 35 MEMBER G1"/>
    <property type="match status" value="1"/>
</dbReference>
<evidence type="ECO:0000256" key="1">
    <source>
        <dbReference type="ARBA" id="ARBA00004141"/>
    </source>
</evidence>
<feature type="transmembrane region" description="Helical" evidence="6">
    <location>
        <begin position="131"/>
        <end position="149"/>
    </location>
</feature>
<reference evidence="9" key="1">
    <citation type="journal article" date="2019" name="Int. J. Syst. Evol. Microbiol.">
        <title>The Global Catalogue of Microorganisms (GCM) 10K type strain sequencing project: providing services to taxonomists for standard genome sequencing and annotation.</title>
        <authorList>
            <consortium name="The Broad Institute Genomics Platform"/>
            <consortium name="The Broad Institute Genome Sequencing Center for Infectious Disease"/>
            <person name="Wu L."/>
            <person name="Ma J."/>
        </authorList>
    </citation>
    <scope>NUCLEOTIDE SEQUENCE [LARGE SCALE GENOMIC DNA]</scope>
    <source>
        <strain evidence="9">CGMCC 4.7192</strain>
    </source>
</reference>
<accession>A0ABW5BFU2</accession>
<keyword evidence="9" id="KW-1185">Reference proteome</keyword>
<dbReference type="Pfam" id="PF00892">
    <property type="entry name" value="EamA"/>
    <property type="match status" value="2"/>
</dbReference>
<evidence type="ECO:0000259" key="7">
    <source>
        <dbReference type="Pfam" id="PF00892"/>
    </source>
</evidence>
<protein>
    <submittedName>
        <fullName evidence="8">DMT family transporter</fullName>
    </submittedName>
</protein>
<evidence type="ECO:0000256" key="4">
    <source>
        <dbReference type="ARBA" id="ARBA00022989"/>
    </source>
</evidence>
<dbReference type="RefSeq" id="WP_380248167.1">
    <property type="nucleotide sequence ID" value="NZ_JBHUII010000001.1"/>
</dbReference>
<evidence type="ECO:0000256" key="5">
    <source>
        <dbReference type="ARBA" id="ARBA00023136"/>
    </source>
</evidence>
<proteinExistence type="inferred from homology"/>
<name>A0ABW5BFU2_9PROT</name>
<keyword evidence="4 6" id="KW-1133">Transmembrane helix</keyword>
<organism evidence="8 9">
    <name type="scientific">Kiloniella antarctica</name>
    <dbReference type="NCBI Taxonomy" id="1550907"/>
    <lineage>
        <taxon>Bacteria</taxon>
        <taxon>Pseudomonadati</taxon>
        <taxon>Pseudomonadota</taxon>
        <taxon>Alphaproteobacteria</taxon>
        <taxon>Rhodospirillales</taxon>
        <taxon>Kiloniellaceae</taxon>
        <taxon>Kiloniella</taxon>
    </lineage>
</organism>
<feature type="transmembrane region" description="Helical" evidence="6">
    <location>
        <begin position="83"/>
        <end position="101"/>
    </location>
</feature>
<feature type="transmembrane region" description="Helical" evidence="6">
    <location>
        <begin position="219"/>
        <end position="238"/>
    </location>
</feature>
<feature type="transmembrane region" description="Helical" evidence="6">
    <location>
        <begin position="161"/>
        <end position="179"/>
    </location>
</feature>
<keyword evidence="3 6" id="KW-0812">Transmembrane</keyword>
<gene>
    <name evidence="8" type="ORF">ACFSKO_02755</name>
</gene>
<keyword evidence="5 6" id="KW-0472">Membrane</keyword>
<dbReference type="InterPro" id="IPR037185">
    <property type="entry name" value="EmrE-like"/>
</dbReference>
<evidence type="ECO:0000256" key="2">
    <source>
        <dbReference type="ARBA" id="ARBA00009853"/>
    </source>
</evidence>
<feature type="domain" description="EamA" evidence="7">
    <location>
        <begin position="162"/>
        <end position="288"/>
    </location>
</feature>
<dbReference type="Gene3D" id="1.10.3730.20">
    <property type="match status" value="1"/>
</dbReference>
<evidence type="ECO:0000256" key="3">
    <source>
        <dbReference type="ARBA" id="ARBA00022692"/>
    </source>
</evidence>
<comment type="similarity">
    <text evidence="2">Belongs to the drug/metabolite transporter (DMT) superfamily. 10 TMS drug/metabolite exporter (DME) (TC 2.A.7.3) family.</text>
</comment>
<comment type="subcellular location">
    <subcellularLocation>
        <location evidence="1">Membrane</location>
        <topology evidence="1">Multi-pass membrane protein</topology>
    </subcellularLocation>
</comment>
<feature type="transmembrane region" description="Helical" evidence="6">
    <location>
        <begin position="107"/>
        <end position="124"/>
    </location>
</feature>
<feature type="transmembrane region" description="Helical" evidence="6">
    <location>
        <begin position="245"/>
        <end position="267"/>
    </location>
</feature>
<sequence length="302" mass="32519">MRFSDLLESTTFKAMLAVLFAAFLFSVMFALPKTAAITLPWYQIVFIRYLGGLIFLLPIAFNWKVRGNSLKSEFGLMHIGRSIAGIGSVACVVIAALQIPLVDVVTISFSNGAIVLILAGIILGERVLPRHWLAVILSITGAVFVAYGSRGEAGSNLFHPASLIALLGACCMAVEIIVIKFVSQREAIPVTLFYVNSLATLLLAIPSLIWGQWGDLTSWWPVLLMGPIAILGQSLNLYGFRKADVVLLTPLTYSSIVFSAIIGFLLFGEGLRWTTTTGACIIILGCLLGLGVRRIKLAATAS</sequence>
<feature type="domain" description="EamA" evidence="7">
    <location>
        <begin position="13"/>
        <end position="146"/>
    </location>
</feature>
<feature type="transmembrane region" description="Helical" evidence="6">
    <location>
        <begin position="46"/>
        <end position="63"/>
    </location>
</feature>
<evidence type="ECO:0000256" key="6">
    <source>
        <dbReference type="SAM" id="Phobius"/>
    </source>
</evidence>
<dbReference type="SUPFAM" id="SSF103481">
    <property type="entry name" value="Multidrug resistance efflux transporter EmrE"/>
    <property type="match status" value="2"/>
</dbReference>
<evidence type="ECO:0000313" key="8">
    <source>
        <dbReference type="EMBL" id="MFD2204510.1"/>
    </source>
</evidence>
<feature type="transmembrane region" description="Helical" evidence="6">
    <location>
        <begin position="273"/>
        <end position="292"/>
    </location>
</feature>
<dbReference type="EMBL" id="JBHUII010000001">
    <property type="protein sequence ID" value="MFD2204510.1"/>
    <property type="molecule type" value="Genomic_DNA"/>
</dbReference>
<comment type="caution">
    <text evidence="8">The sequence shown here is derived from an EMBL/GenBank/DDBJ whole genome shotgun (WGS) entry which is preliminary data.</text>
</comment>
<feature type="transmembrane region" description="Helical" evidence="6">
    <location>
        <begin position="191"/>
        <end position="213"/>
    </location>
</feature>
<dbReference type="InterPro" id="IPR000620">
    <property type="entry name" value="EamA_dom"/>
</dbReference>
<evidence type="ECO:0000313" key="9">
    <source>
        <dbReference type="Proteomes" id="UP001597294"/>
    </source>
</evidence>
<dbReference type="PANTHER" id="PTHR22911">
    <property type="entry name" value="ACYL-MALONYL CONDENSING ENZYME-RELATED"/>
    <property type="match status" value="1"/>
</dbReference>